<protein>
    <submittedName>
        <fullName evidence="9">Putative integral membrane efflux protein</fullName>
    </submittedName>
</protein>
<evidence type="ECO:0000313" key="10">
    <source>
        <dbReference type="Proteomes" id="UP000188342"/>
    </source>
</evidence>
<feature type="transmembrane region" description="Helical" evidence="7">
    <location>
        <begin position="168"/>
        <end position="187"/>
    </location>
</feature>
<organism evidence="9 10">
    <name type="scientific">Luteococcus japonicus LSP_Lj1</name>
    <dbReference type="NCBI Taxonomy" id="1255658"/>
    <lineage>
        <taxon>Bacteria</taxon>
        <taxon>Bacillati</taxon>
        <taxon>Actinomycetota</taxon>
        <taxon>Actinomycetes</taxon>
        <taxon>Propionibacteriales</taxon>
        <taxon>Propionibacteriaceae</taxon>
        <taxon>Luteococcus</taxon>
    </lineage>
</organism>
<dbReference type="PANTHER" id="PTHR23513:SF6">
    <property type="entry name" value="MAJOR FACILITATOR SUPERFAMILY ASSOCIATED DOMAIN-CONTAINING PROTEIN"/>
    <property type="match status" value="1"/>
</dbReference>
<dbReference type="PROSITE" id="PS50850">
    <property type="entry name" value="MFS"/>
    <property type="match status" value="1"/>
</dbReference>
<dbReference type="Proteomes" id="UP000188342">
    <property type="component" value="Unassembled WGS sequence"/>
</dbReference>
<keyword evidence="4 7" id="KW-1133">Transmembrane helix</keyword>
<evidence type="ECO:0000313" key="9">
    <source>
        <dbReference type="EMBL" id="SJN20558.1"/>
    </source>
</evidence>
<feature type="compositionally biased region" description="Polar residues" evidence="6">
    <location>
        <begin position="402"/>
        <end position="413"/>
    </location>
</feature>
<dbReference type="RefSeq" id="WP_094763609.1">
    <property type="nucleotide sequence ID" value="NZ_FUKQ01000010.1"/>
</dbReference>
<feature type="transmembrane region" description="Helical" evidence="7">
    <location>
        <begin position="249"/>
        <end position="269"/>
    </location>
</feature>
<keyword evidence="2" id="KW-1003">Cell membrane</keyword>
<evidence type="ECO:0000256" key="6">
    <source>
        <dbReference type="SAM" id="MobiDB-lite"/>
    </source>
</evidence>
<feature type="domain" description="Major facilitator superfamily (MFS) profile" evidence="8">
    <location>
        <begin position="217"/>
        <end position="413"/>
    </location>
</feature>
<comment type="subcellular location">
    <subcellularLocation>
        <location evidence="1">Cell membrane</location>
        <topology evidence="1">Multi-pass membrane protein</topology>
    </subcellularLocation>
</comment>
<evidence type="ECO:0000256" key="2">
    <source>
        <dbReference type="ARBA" id="ARBA00022475"/>
    </source>
</evidence>
<dbReference type="SUPFAM" id="SSF103473">
    <property type="entry name" value="MFS general substrate transporter"/>
    <property type="match status" value="1"/>
</dbReference>
<dbReference type="InterPro" id="IPR020846">
    <property type="entry name" value="MFS_dom"/>
</dbReference>
<dbReference type="EMBL" id="FUKQ01000010">
    <property type="protein sequence ID" value="SJN20558.1"/>
    <property type="molecule type" value="Genomic_DNA"/>
</dbReference>
<accession>A0A1R4IL97</accession>
<evidence type="ECO:0000256" key="5">
    <source>
        <dbReference type="ARBA" id="ARBA00023136"/>
    </source>
</evidence>
<reference evidence="9 10" key="1">
    <citation type="submission" date="2017-02" db="EMBL/GenBank/DDBJ databases">
        <authorList>
            <person name="Peterson S.W."/>
        </authorList>
    </citation>
    <scope>NUCLEOTIDE SEQUENCE [LARGE SCALE GENOMIC DNA]</scope>
    <source>
        <strain evidence="9 10">LSP_Lj1</strain>
    </source>
</reference>
<evidence type="ECO:0000256" key="1">
    <source>
        <dbReference type="ARBA" id="ARBA00004651"/>
    </source>
</evidence>
<evidence type="ECO:0000256" key="4">
    <source>
        <dbReference type="ARBA" id="ARBA00022989"/>
    </source>
</evidence>
<evidence type="ECO:0000259" key="8">
    <source>
        <dbReference type="PROSITE" id="PS50850"/>
    </source>
</evidence>
<feature type="transmembrane region" description="Helical" evidence="7">
    <location>
        <begin position="281"/>
        <end position="299"/>
    </location>
</feature>
<dbReference type="Gene3D" id="1.20.1250.20">
    <property type="entry name" value="MFS general substrate transporter like domains"/>
    <property type="match status" value="1"/>
</dbReference>
<feature type="transmembrane region" description="Helical" evidence="7">
    <location>
        <begin position="76"/>
        <end position="96"/>
    </location>
</feature>
<proteinExistence type="predicted"/>
<name>A0A1R4IL97_9ACTN</name>
<dbReference type="CDD" id="cd06173">
    <property type="entry name" value="MFS_MefA_like"/>
    <property type="match status" value="1"/>
</dbReference>
<dbReference type="InterPro" id="IPR036259">
    <property type="entry name" value="MFS_trans_sf"/>
</dbReference>
<feature type="region of interest" description="Disordered" evidence="6">
    <location>
        <begin position="394"/>
        <end position="413"/>
    </location>
</feature>
<dbReference type="OrthoDB" id="3460055at2"/>
<dbReference type="GO" id="GO:0005886">
    <property type="term" value="C:plasma membrane"/>
    <property type="evidence" value="ECO:0007669"/>
    <property type="project" value="UniProtKB-SubCell"/>
</dbReference>
<feature type="transmembrane region" description="Helical" evidence="7">
    <location>
        <begin position="21"/>
        <end position="38"/>
    </location>
</feature>
<keyword evidence="10" id="KW-1185">Reference proteome</keyword>
<evidence type="ECO:0000256" key="7">
    <source>
        <dbReference type="SAM" id="Phobius"/>
    </source>
</evidence>
<dbReference type="STRING" id="1255658.FM114_02430"/>
<feature type="transmembrane region" description="Helical" evidence="7">
    <location>
        <begin position="145"/>
        <end position="162"/>
    </location>
</feature>
<gene>
    <name evidence="9" type="ORF">FM114_02430</name>
</gene>
<sequence>MTSTRELLRAPLYGRWLAGRAVSWFGDTVMILALSIWVKSLTGSSSQAGVTLAFFMAPQLLAPLAGQLVDHIPRRVVLVAGNLLSAVTLVPLWWVHRPDQAWVIWAAAVGYGLSGVLLSSASMALQRSITPDEFLARAQGLQQTVGTSFQLLAPLVGAALFATHGGRGPTAVAITCFLAGAVLFASFPEPAEDDPSEQVGLWRQMTAGLEHIWRHKPLLDAMTAMLLVNCVAGLLEGAMYSVTDTFGRSAAWAGTIASAQGAGMVAGSLAASRVVERIGEIHSMTVGLSISAVLVLLAAATPTLWTYLAVVVAIGAFLPMVFVAAGTLQQRVTPNHLMGRVGTAMAPLFSLSSVGAMSVGAMLVATVSFRQIHPLVTVGMAGSAVWLRLATRRRSHPGAPQPQDQSSRTTFAG</sequence>
<feature type="transmembrane region" description="Helical" evidence="7">
    <location>
        <begin position="346"/>
        <end position="365"/>
    </location>
</feature>
<keyword evidence="3 7" id="KW-0812">Transmembrane</keyword>
<dbReference type="Pfam" id="PF07690">
    <property type="entry name" value="MFS_1"/>
    <property type="match status" value="1"/>
</dbReference>
<evidence type="ECO:0000256" key="3">
    <source>
        <dbReference type="ARBA" id="ARBA00022692"/>
    </source>
</evidence>
<feature type="transmembrane region" description="Helical" evidence="7">
    <location>
        <begin position="305"/>
        <end position="325"/>
    </location>
</feature>
<dbReference type="InterPro" id="IPR011701">
    <property type="entry name" value="MFS"/>
</dbReference>
<dbReference type="GO" id="GO:0022857">
    <property type="term" value="F:transmembrane transporter activity"/>
    <property type="evidence" value="ECO:0007669"/>
    <property type="project" value="InterPro"/>
</dbReference>
<keyword evidence="5 7" id="KW-0472">Membrane</keyword>
<dbReference type="PANTHER" id="PTHR23513">
    <property type="entry name" value="INTEGRAL MEMBRANE EFFLUX PROTEIN-RELATED"/>
    <property type="match status" value="1"/>
</dbReference>
<feature type="transmembrane region" description="Helical" evidence="7">
    <location>
        <begin position="102"/>
        <end position="125"/>
    </location>
</feature>
<dbReference type="AlphaFoldDB" id="A0A1R4IL97"/>